<name>A0A2L2SUG9_9HYPO</name>
<keyword evidence="2" id="KW-1185">Reference proteome</keyword>
<dbReference type="Proteomes" id="UP000245910">
    <property type="component" value="Chromosome II"/>
</dbReference>
<reference evidence="2" key="1">
    <citation type="submission" date="2014-10" db="EMBL/GenBank/DDBJ databases">
        <authorList>
            <person name="King R."/>
        </authorList>
    </citation>
    <scope>NUCLEOTIDE SEQUENCE [LARGE SCALE GENOMIC DNA]</scope>
    <source>
        <strain evidence="2">A3/5</strain>
    </source>
</reference>
<dbReference type="AlphaFoldDB" id="A0A2L2SUG9"/>
<organism evidence="1 2">
    <name type="scientific">Fusarium venenatum</name>
    <dbReference type="NCBI Taxonomy" id="56646"/>
    <lineage>
        <taxon>Eukaryota</taxon>
        <taxon>Fungi</taxon>
        <taxon>Dikarya</taxon>
        <taxon>Ascomycota</taxon>
        <taxon>Pezizomycotina</taxon>
        <taxon>Sordariomycetes</taxon>
        <taxon>Hypocreomycetidae</taxon>
        <taxon>Hypocreales</taxon>
        <taxon>Nectriaceae</taxon>
        <taxon>Fusarium</taxon>
    </lineage>
</organism>
<dbReference type="EMBL" id="LN649230">
    <property type="protein sequence ID" value="CEI61102.1"/>
    <property type="molecule type" value="Genomic_DNA"/>
</dbReference>
<evidence type="ECO:0000313" key="2">
    <source>
        <dbReference type="Proteomes" id="UP000245910"/>
    </source>
</evidence>
<evidence type="ECO:0000313" key="1">
    <source>
        <dbReference type="EMBL" id="CEI61102.1"/>
    </source>
</evidence>
<dbReference type="STRING" id="56646.A0A2L2SUG9"/>
<protein>
    <submittedName>
        <fullName evidence="1">Uncharacterized protein</fullName>
    </submittedName>
</protein>
<sequence length="138" mass="16365">MWPGRPFRVPHWDSQRDRSLQTSRSLKNSLIEEETTINFGHRDRSPTVLIYTLWHKESDKTWKRAIEDMVTSVNKDLSTVIDKGFHLEMIAPKALMMSYPNDKGILWKESKDAVRRHFAAMQPYHLEDICMRSDYQKN</sequence>
<accession>A0A2L2SUG9</accession>
<proteinExistence type="predicted"/>